<proteinExistence type="predicted"/>
<dbReference type="PANTHER" id="PTHR39186">
    <property type="entry name" value="DUF2071 FAMILY PROTEIN"/>
    <property type="match status" value="1"/>
</dbReference>
<dbReference type="Pfam" id="PF09844">
    <property type="entry name" value="DUF2071"/>
    <property type="match status" value="1"/>
</dbReference>
<dbReference type="InterPro" id="IPR018644">
    <property type="entry name" value="DUF2071"/>
</dbReference>
<dbReference type="Proteomes" id="UP000766698">
    <property type="component" value="Unassembled WGS sequence"/>
</dbReference>
<name>A0ABR6EGJ6_9ACTN</name>
<accession>A0ABR6EGJ6</accession>
<dbReference type="InterPro" id="IPR023375">
    <property type="entry name" value="ADC_dom_sf"/>
</dbReference>
<keyword evidence="2" id="KW-1185">Reference proteome</keyword>
<evidence type="ECO:0000313" key="2">
    <source>
        <dbReference type="Proteomes" id="UP000766698"/>
    </source>
</evidence>
<protein>
    <submittedName>
        <fullName evidence="1">DUF2071 domain-containing protein</fullName>
    </submittedName>
</protein>
<organism evidence="1 2">
    <name type="scientific">Streptomyces durbertensis</name>
    <dbReference type="NCBI Taxonomy" id="2448886"/>
    <lineage>
        <taxon>Bacteria</taxon>
        <taxon>Bacillati</taxon>
        <taxon>Actinomycetota</taxon>
        <taxon>Actinomycetes</taxon>
        <taxon>Kitasatosporales</taxon>
        <taxon>Streptomycetaceae</taxon>
        <taxon>Streptomyces</taxon>
    </lineage>
</organism>
<dbReference type="SUPFAM" id="SSF160104">
    <property type="entry name" value="Acetoacetate decarboxylase-like"/>
    <property type="match status" value="1"/>
</dbReference>
<sequence>MVAVAPEQGVRFPVLRATWSAQTFLHWPYPPERVQALLPRGLTVDRYEGAAWVSLTPFVMAGARGPGVRARLPGLATFPETNLRTCVRGPDGRDGLWFFSLEVTWPPLLAARALGVPYRLGRLRVTGDGERVHYEGTRAGGFPSYLLTVRPGAPITPSGRDVWLTGRWRAYSRRLGVCWRVPVFHEPWSLRRATVETWEETLTAAAGLPPPSGEPVAHFSAGVGRVRLGAPLPRLPRRRPKK</sequence>
<reference evidence="2" key="1">
    <citation type="journal article" date="2020" name="Syst. Appl. Microbiol.">
        <title>Streptomyces alkaliterrae sp. nov., isolated from an alkaline soil, and emended descriptions of Streptomyces alkaliphilus, Streptomyces calidiresistens and Streptomyces durbertensis.</title>
        <authorList>
            <person name="Swiecimska M."/>
            <person name="Golinska P."/>
            <person name="Nouioui I."/>
            <person name="Wypij M."/>
            <person name="Rai M."/>
            <person name="Sangal V."/>
            <person name="Goodfellow M."/>
        </authorList>
    </citation>
    <scope>NUCLEOTIDE SEQUENCE [LARGE SCALE GENOMIC DNA]</scope>
    <source>
        <strain evidence="2">DSM 104538</strain>
    </source>
</reference>
<evidence type="ECO:0000313" key="1">
    <source>
        <dbReference type="EMBL" id="MBB1244451.1"/>
    </source>
</evidence>
<dbReference type="EMBL" id="WMLF01000157">
    <property type="protein sequence ID" value="MBB1244451.1"/>
    <property type="molecule type" value="Genomic_DNA"/>
</dbReference>
<comment type="caution">
    <text evidence="1">The sequence shown here is derived from an EMBL/GenBank/DDBJ whole genome shotgun (WGS) entry which is preliminary data.</text>
</comment>
<gene>
    <name evidence="1" type="ORF">GL263_12890</name>
</gene>
<dbReference type="PANTHER" id="PTHR39186:SF1">
    <property type="entry name" value="DUF2071 DOMAIN-CONTAINING PROTEIN"/>
    <property type="match status" value="1"/>
</dbReference>